<reference evidence="1" key="1">
    <citation type="submission" date="2018-02" db="EMBL/GenBank/DDBJ databases">
        <title>Rhizophora mucronata_Transcriptome.</title>
        <authorList>
            <person name="Meera S.P."/>
            <person name="Sreeshan A."/>
            <person name="Augustine A."/>
        </authorList>
    </citation>
    <scope>NUCLEOTIDE SEQUENCE</scope>
    <source>
        <tissue evidence="1">Leaf</tissue>
    </source>
</reference>
<evidence type="ECO:0000313" key="1">
    <source>
        <dbReference type="EMBL" id="MBX66029.1"/>
    </source>
</evidence>
<dbReference type="AlphaFoldDB" id="A0A2P2QG99"/>
<accession>A0A2P2QG99</accession>
<sequence>MSRCLRLTSFLISFGNFLSPSHPLKLSTCKLCSLVIQRGSISIFEFRDKSRYLNCFILRMEFGTVSIP</sequence>
<dbReference type="EMBL" id="GGEC01085545">
    <property type="protein sequence ID" value="MBX66029.1"/>
    <property type="molecule type" value="Transcribed_RNA"/>
</dbReference>
<organism evidence="1">
    <name type="scientific">Rhizophora mucronata</name>
    <name type="common">Asiatic mangrove</name>
    <dbReference type="NCBI Taxonomy" id="61149"/>
    <lineage>
        <taxon>Eukaryota</taxon>
        <taxon>Viridiplantae</taxon>
        <taxon>Streptophyta</taxon>
        <taxon>Embryophyta</taxon>
        <taxon>Tracheophyta</taxon>
        <taxon>Spermatophyta</taxon>
        <taxon>Magnoliopsida</taxon>
        <taxon>eudicotyledons</taxon>
        <taxon>Gunneridae</taxon>
        <taxon>Pentapetalae</taxon>
        <taxon>rosids</taxon>
        <taxon>fabids</taxon>
        <taxon>Malpighiales</taxon>
        <taxon>Rhizophoraceae</taxon>
        <taxon>Rhizophora</taxon>
    </lineage>
</organism>
<protein>
    <submittedName>
        <fullName evidence="1">Leucine-rich repeat containing protein</fullName>
    </submittedName>
</protein>
<name>A0A2P2QG99_RHIMU</name>
<proteinExistence type="predicted"/>